<gene>
    <name evidence="1" type="ORF">EDD54_2556</name>
</gene>
<dbReference type="Proteomes" id="UP000294547">
    <property type="component" value="Unassembled WGS sequence"/>
</dbReference>
<comment type="caution">
    <text evidence="1">The sequence shown here is derived from an EMBL/GenBank/DDBJ whole genome shotgun (WGS) entry which is preliminary data.</text>
</comment>
<dbReference type="AlphaFoldDB" id="A0A4R6RD38"/>
<accession>A0A4R6RD38</accession>
<dbReference type="EMBL" id="SNXY01000008">
    <property type="protein sequence ID" value="TDP83955.1"/>
    <property type="molecule type" value="Genomic_DNA"/>
</dbReference>
<reference evidence="1 2" key="1">
    <citation type="submission" date="2019-03" db="EMBL/GenBank/DDBJ databases">
        <title>Genomic Encyclopedia of Type Strains, Phase IV (KMG-IV): sequencing the most valuable type-strain genomes for metagenomic binning, comparative biology and taxonomic classification.</title>
        <authorList>
            <person name="Goeker M."/>
        </authorList>
    </citation>
    <scope>NUCLEOTIDE SEQUENCE [LARGE SCALE GENOMIC DNA]</scope>
    <source>
        <strain evidence="1 2">DSM 102969</strain>
    </source>
</reference>
<proteinExistence type="predicted"/>
<keyword evidence="2" id="KW-1185">Reference proteome</keyword>
<sequence length="245" mass="26618">MHPTNPWRRLAVRVSRSALFDMVFAAIDAVVAPPEFLDDSLARFTVWDRARKRKRVVDSPLPPSLIFSRTGLETTGILVGSAVEGADHVAISVDRMYPVLAQRTDDSVAHSGRSPELLSDLTWAFAVPWAIVGGFHSHALANSSIANIEGHGLFRPSPGDLHGGPIFIGNRVGLIATVTRVGAQSPIPAVRPCAWTQFRVADFEIWICAYSGANAVLNLDVDVPVNFRDPAENPNSFDALFARND</sequence>
<name>A0A4R6RD38_9HYPH</name>
<organism evidence="1 2">
    <name type="scientific">Oharaeibacter diazotrophicus</name>
    <dbReference type="NCBI Taxonomy" id="1920512"/>
    <lineage>
        <taxon>Bacteria</taxon>
        <taxon>Pseudomonadati</taxon>
        <taxon>Pseudomonadota</taxon>
        <taxon>Alphaproteobacteria</taxon>
        <taxon>Hyphomicrobiales</taxon>
        <taxon>Pleomorphomonadaceae</taxon>
        <taxon>Oharaeibacter</taxon>
    </lineage>
</organism>
<dbReference type="RefSeq" id="WP_126539708.1">
    <property type="nucleotide sequence ID" value="NZ_BSPM01000002.1"/>
</dbReference>
<evidence type="ECO:0000313" key="2">
    <source>
        <dbReference type="Proteomes" id="UP000294547"/>
    </source>
</evidence>
<protein>
    <submittedName>
        <fullName evidence="1">Uncharacterized protein</fullName>
    </submittedName>
</protein>
<evidence type="ECO:0000313" key="1">
    <source>
        <dbReference type="EMBL" id="TDP83955.1"/>
    </source>
</evidence>